<dbReference type="InterPro" id="IPR052715">
    <property type="entry name" value="RAYT_transposase"/>
</dbReference>
<proteinExistence type="predicted"/>
<dbReference type="AlphaFoldDB" id="A0A316EHU1"/>
<evidence type="ECO:0000259" key="1">
    <source>
        <dbReference type="SMART" id="SM01321"/>
    </source>
</evidence>
<dbReference type="PANTHER" id="PTHR36966:SF1">
    <property type="entry name" value="REP-ASSOCIATED TYROSINE TRANSPOSASE"/>
    <property type="match status" value="1"/>
</dbReference>
<dbReference type="PANTHER" id="PTHR36966">
    <property type="entry name" value="REP-ASSOCIATED TYROSINE TRANSPOSASE"/>
    <property type="match status" value="1"/>
</dbReference>
<dbReference type="GO" id="GO:0004803">
    <property type="term" value="F:transposase activity"/>
    <property type="evidence" value="ECO:0007669"/>
    <property type="project" value="InterPro"/>
</dbReference>
<dbReference type="NCBIfam" id="NF047646">
    <property type="entry name" value="REP_Tyr_transpos"/>
    <property type="match status" value="1"/>
</dbReference>
<evidence type="ECO:0000313" key="2">
    <source>
        <dbReference type="EMBL" id="PWK22490.1"/>
    </source>
</evidence>
<sequence>MVRSCKRRTAELQTSHNFSDDTKLQTSISIIILMAMFNNEGYKIRDQSKPHFVTFTVVDWIDIFSRRRYKDIIIESLQFCQKEKGMIINGFVIMSNHLHAILQSENEDLSGLIADFKKFTAKAILKSIQEEPESRREWMLERFKKAALTHSRNKNFQFWKYGNHPEEIYSEKFMWSKLDYIHLNPVRSGIVDKASNYIYSSASNYVEGNGILNIVLIDNPVIDVLKPNTFWKSISW</sequence>
<dbReference type="InterPro" id="IPR002686">
    <property type="entry name" value="Transposase_17"/>
</dbReference>
<organism evidence="2 3">
    <name type="scientific">Maribacter polysiphoniae</name>
    <dbReference type="NCBI Taxonomy" id="429344"/>
    <lineage>
        <taxon>Bacteria</taxon>
        <taxon>Pseudomonadati</taxon>
        <taxon>Bacteroidota</taxon>
        <taxon>Flavobacteriia</taxon>
        <taxon>Flavobacteriales</taxon>
        <taxon>Flavobacteriaceae</taxon>
        <taxon>Maribacter</taxon>
    </lineage>
</organism>
<gene>
    <name evidence="2" type="ORF">LX92_02964</name>
</gene>
<evidence type="ECO:0000313" key="3">
    <source>
        <dbReference type="Proteomes" id="UP000245667"/>
    </source>
</evidence>
<dbReference type="InterPro" id="IPR036515">
    <property type="entry name" value="Transposase_17_sf"/>
</dbReference>
<dbReference type="GO" id="GO:0043565">
    <property type="term" value="F:sequence-specific DNA binding"/>
    <property type="evidence" value="ECO:0007669"/>
    <property type="project" value="TreeGrafter"/>
</dbReference>
<comment type="caution">
    <text evidence="2">The sequence shown here is derived from an EMBL/GenBank/DDBJ whole genome shotgun (WGS) entry which is preliminary data.</text>
</comment>
<dbReference type="Proteomes" id="UP000245667">
    <property type="component" value="Unassembled WGS sequence"/>
</dbReference>
<name>A0A316EHU1_9FLAO</name>
<dbReference type="SUPFAM" id="SSF143422">
    <property type="entry name" value="Transposase IS200-like"/>
    <property type="match status" value="1"/>
</dbReference>
<accession>A0A316EHU1</accession>
<dbReference type="Gene3D" id="3.30.70.1290">
    <property type="entry name" value="Transposase IS200-like"/>
    <property type="match status" value="1"/>
</dbReference>
<dbReference type="EMBL" id="QGGQ01000007">
    <property type="protein sequence ID" value="PWK22490.1"/>
    <property type="molecule type" value="Genomic_DNA"/>
</dbReference>
<dbReference type="GO" id="GO:0006313">
    <property type="term" value="P:DNA transposition"/>
    <property type="evidence" value="ECO:0007669"/>
    <property type="project" value="InterPro"/>
</dbReference>
<dbReference type="SMART" id="SM01321">
    <property type="entry name" value="Y1_Tnp"/>
    <property type="match status" value="1"/>
</dbReference>
<protein>
    <submittedName>
        <fullName evidence="2">REP element-mobilizing transposase RayT</fullName>
    </submittedName>
</protein>
<reference evidence="2 3" key="1">
    <citation type="submission" date="2018-05" db="EMBL/GenBank/DDBJ databases">
        <title>Genomic Encyclopedia of Archaeal and Bacterial Type Strains, Phase II (KMG-II): from individual species to whole genera.</title>
        <authorList>
            <person name="Goeker M."/>
        </authorList>
    </citation>
    <scope>NUCLEOTIDE SEQUENCE [LARGE SCALE GENOMIC DNA]</scope>
    <source>
        <strain evidence="2 3">DSM 23514</strain>
    </source>
</reference>
<dbReference type="Pfam" id="PF01797">
    <property type="entry name" value="Y1_Tnp"/>
    <property type="match status" value="1"/>
</dbReference>
<feature type="domain" description="Transposase IS200-like" evidence="1">
    <location>
        <begin position="47"/>
        <end position="184"/>
    </location>
</feature>